<name>A0A645EBB4_9ZZZZ</name>
<dbReference type="InterPro" id="IPR036866">
    <property type="entry name" value="RibonucZ/Hydroxyglut_hydro"/>
</dbReference>
<accession>A0A645EBB4</accession>
<reference evidence="1" key="1">
    <citation type="submission" date="2019-08" db="EMBL/GenBank/DDBJ databases">
        <authorList>
            <person name="Kucharzyk K."/>
            <person name="Murdoch R.W."/>
            <person name="Higgins S."/>
            <person name="Loffler F."/>
        </authorList>
    </citation>
    <scope>NUCLEOTIDE SEQUENCE</scope>
</reference>
<proteinExistence type="predicted"/>
<evidence type="ECO:0000313" key="1">
    <source>
        <dbReference type="EMBL" id="MPM99130.1"/>
    </source>
</evidence>
<gene>
    <name evidence="1" type="ORF">SDC9_146321</name>
</gene>
<dbReference type="AlphaFoldDB" id="A0A645EBB4"/>
<dbReference type="EMBL" id="VSSQ01045245">
    <property type="protein sequence ID" value="MPM99130.1"/>
    <property type="molecule type" value="Genomic_DNA"/>
</dbReference>
<dbReference type="Gene3D" id="3.60.15.10">
    <property type="entry name" value="Ribonuclease Z/Hydroxyacylglutathione hydrolase-like"/>
    <property type="match status" value="1"/>
</dbReference>
<organism evidence="1">
    <name type="scientific">bioreactor metagenome</name>
    <dbReference type="NCBI Taxonomy" id="1076179"/>
    <lineage>
        <taxon>unclassified sequences</taxon>
        <taxon>metagenomes</taxon>
        <taxon>ecological metagenomes</taxon>
    </lineage>
</organism>
<protein>
    <submittedName>
        <fullName evidence="1">Uncharacterized protein</fullName>
    </submittedName>
</protein>
<sequence>MEKDKISRIVIFTNNNETLSNFLGEKIVVAGAGEYEIGGVEIWGSDIENNKTIYDIKIDGVSLMMLGELTEPLSDKKIEKIQSVDVLIAPVTIGDKVSFKTIKDWAKKWGVNYLIPVGDGDNLKMFLDEADEEGIEPMDSLKVEVENLPDGLELRLLKIV</sequence>
<comment type="caution">
    <text evidence="1">The sequence shown here is derived from an EMBL/GenBank/DDBJ whole genome shotgun (WGS) entry which is preliminary data.</text>
</comment>
<dbReference type="Pfam" id="PF13483">
    <property type="entry name" value="Lactamase_B_3"/>
    <property type="match status" value="1"/>
</dbReference>